<dbReference type="AlphaFoldDB" id="A0A8J6P846"/>
<dbReference type="SUPFAM" id="SSF53613">
    <property type="entry name" value="Ribokinase-like"/>
    <property type="match status" value="1"/>
</dbReference>
<dbReference type="PROSITE" id="PS51257">
    <property type="entry name" value="PROKAR_LIPOPROTEIN"/>
    <property type="match status" value="1"/>
</dbReference>
<name>A0A8J6P846_9BACT</name>
<dbReference type="Pfam" id="PF00294">
    <property type="entry name" value="PfkB"/>
    <property type="match status" value="1"/>
</dbReference>
<dbReference type="PANTHER" id="PTHR42774:SF3">
    <property type="entry name" value="KETOHEXOKINASE"/>
    <property type="match status" value="1"/>
</dbReference>
<gene>
    <name evidence="2" type="ORF">H8D96_20860</name>
</gene>
<dbReference type="Proteomes" id="UP000605201">
    <property type="component" value="Unassembled WGS sequence"/>
</dbReference>
<evidence type="ECO:0000313" key="3">
    <source>
        <dbReference type="Proteomes" id="UP000605201"/>
    </source>
</evidence>
<dbReference type="Gene3D" id="3.40.1190.20">
    <property type="match status" value="1"/>
</dbReference>
<sequence>MAERVFQVYGLGQGCMDYIGKVAAYPDPDTKCEISDMVIQGGGPVATALVALARWGVGCAFAGVLGDDLFGPMIKASLEGEGVDTGGVLVRRGFDSQFAFIVAEPGVGRRTIYWRRPTGPPLGPEELNYGIIRNAGVLHTDGLFVEASMAACNAAQKAGVKIVVDAGSLREGLLDIARMSNFFLASEAFAKAFIGEDKPLDACFKLAELGPQLVVVTLGAKGYIALDKGRVIERPAYPVEAVDTTGCGDAFHAGFIYGLLKGWGVEKCLDFAAWAGAMVSLELGGRAGIPTVEDYGL</sequence>
<organism evidence="2 3">
    <name type="scientific">Candidatus Desulfatibia vada</name>
    <dbReference type="NCBI Taxonomy" id="2841696"/>
    <lineage>
        <taxon>Bacteria</taxon>
        <taxon>Pseudomonadati</taxon>
        <taxon>Thermodesulfobacteriota</taxon>
        <taxon>Desulfobacteria</taxon>
        <taxon>Desulfobacterales</taxon>
        <taxon>Desulfobacterales incertae sedis</taxon>
        <taxon>Candidatus Desulfatibia</taxon>
    </lineage>
</organism>
<comment type="caution">
    <text evidence="2">The sequence shown here is derived from an EMBL/GenBank/DDBJ whole genome shotgun (WGS) entry which is preliminary data.</text>
</comment>
<protein>
    <submittedName>
        <fullName evidence="2">Sugar kinase</fullName>
    </submittedName>
</protein>
<dbReference type="GO" id="GO:0016301">
    <property type="term" value="F:kinase activity"/>
    <property type="evidence" value="ECO:0007669"/>
    <property type="project" value="UniProtKB-KW"/>
</dbReference>
<keyword evidence="2" id="KW-0808">Transferase</keyword>
<keyword evidence="2" id="KW-0418">Kinase</keyword>
<accession>A0A8J6P846</accession>
<reference evidence="2 3" key="1">
    <citation type="submission" date="2020-08" db="EMBL/GenBank/DDBJ databases">
        <title>Bridging the membrane lipid divide: bacteria of the FCB group superphylum have the potential to synthesize archaeal ether lipids.</title>
        <authorList>
            <person name="Villanueva L."/>
            <person name="Von Meijenfeldt F.A.B."/>
            <person name="Westbye A.B."/>
            <person name="Yadav S."/>
            <person name="Hopmans E.C."/>
            <person name="Dutilh B.E."/>
            <person name="Sinninghe Damste J.S."/>
        </authorList>
    </citation>
    <scope>NUCLEOTIDE SEQUENCE [LARGE SCALE GENOMIC DNA]</scope>
    <source>
        <strain evidence="2">NIOZ-UU17</strain>
    </source>
</reference>
<dbReference type="InterPro" id="IPR011611">
    <property type="entry name" value="PfkB_dom"/>
</dbReference>
<dbReference type="InterPro" id="IPR052562">
    <property type="entry name" value="Ketohexokinase-related"/>
</dbReference>
<evidence type="ECO:0000259" key="1">
    <source>
        <dbReference type="Pfam" id="PF00294"/>
    </source>
</evidence>
<evidence type="ECO:0000313" key="2">
    <source>
        <dbReference type="EMBL" id="MBC8434367.1"/>
    </source>
</evidence>
<dbReference type="EMBL" id="JACNIG010000424">
    <property type="protein sequence ID" value="MBC8434367.1"/>
    <property type="molecule type" value="Genomic_DNA"/>
</dbReference>
<proteinExistence type="predicted"/>
<feature type="domain" description="Carbohydrate kinase PfkB" evidence="1">
    <location>
        <begin position="12"/>
        <end position="291"/>
    </location>
</feature>
<dbReference type="InterPro" id="IPR029056">
    <property type="entry name" value="Ribokinase-like"/>
</dbReference>
<dbReference type="PANTHER" id="PTHR42774">
    <property type="entry name" value="PHOSPHOTRANSFERASE SYSTEM TRANSPORT PROTEIN"/>
    <property type="match status" value="1"/>
</dbReference>